<dbReference type="PIRSF" id="PIRSF039133">
    <property type="entry name" value="SUMO_E1B"/>
    <property type="match status" value="1"/>
</dbReference>
<feature type="region of interest" description="Disordered" evidence="13">
    <location>
        <begin position="658"/>
        <end position="683"/>
    </location>
</feature>
<evidence type="ECO:0000256" key="10">
    <source>
        <dbReference type="PIRSR" id="PIRSR039133-3"/>
    </source>
</evidence>
<feature type="binding site" evidence="10">
    <location>
        <position position="528"/>
    </location>
    <ligand>
        <name>Zn(2+)</name>
        <dbReference type="ChEBI" id="CHEBI:29105"/>
    </ligand>
</feature>
<dbReference type="InterPro" id="IPR035985">
    <property type="entry name" value="Ubiquitin-activating_enz"/>
</dbReference>
<gene>
    <name evidence="17" type="primary">UBA2</name>
    <name evidence="17" type="ORF">EHS25_000318</name>
</gene>
<feature type="domain" description="Ubiquitin/SUMO-activating enzyme ubiquitin-like" evidence="16">
    <location>
        <begin position="536"/>
        <end position="609"/>
    </location>
</feature>
<evidence type="ECO:0000256" key="13">
    <source>
        <dbReference type="SAM" id="MobiDB-lite"/>
    </source>
</evidence>
<evidence type="ECO:0000256" key="5">
    <source>
        <dbReference type="ARBA" id="ARBA00022786"/>
    </source>
</evidence>
<dbReference type="EMBL" id="RSCD01000001">
    <property type="protein sequence ID" value="RSH95232.1"/>
    <property type="molecule type" value="Genomic_DNA"/>
</dbReference>
<dbReference type="PANTHER" id="PTHR10953">
    <property type="entry name" value="UBIQUITIN-ACTIVATING ENZYME E1"/>
    <property type="match status" value="1"/>
</dbReference>
<dbReference type="InterPro" id="IPR023318">
    <property type="entry name" value="Ub_act_enz_dom_a_sf"/>
</dbReference>
<protein>
    <submittedName>
        <fullName evidence="17">E1 ubiquitin-activating protein uba2</fullName>
    </submittedName>
</protein>
<evidence type="ECO:0000259" key="16">
    <source>
        <dbReference type="Pfam" id="PF14732"/>
    </source>
</evidence>
<dbReference type="InterPro" id="IPR028077">
    <property type="entry name" value="UAE_UbL_dom"/>
</dbReference>
<feature type="coiled-coil region" evidence="12">
    <location>
        <begin position="257"/>
        <end position="295"/>
    </location>
</feature>
<evidence type="ECO:0000259" key="15">
    <source>
        <dbReference type="Pfam" id="PF10585"/>
    </source>
</evidence>
<name>A0A427YVX5_9TREE</name>
<comment type="pathway">
    <text evidence="1">Protein modification; protein sumoylation.</text>
</comment>
<dbReference type="PROSITE" id="PS00865">
    <property type="entry name" value="UBIQUITIN_ACTIVAT_2"/>
    <property type="match status" value="1"/>
</dbReference>
<dbReference type="InterPro" id="IPR019572">
    <property type="entry name" value="UBA_E1_SCCH"/>
</dbReference>
<dbReference type="Pfam" id="PF14732">
    <property type="entry name" value="UAE_UbL"/>
    <property type="match status" value="1"/>
</dbReference>
<feature type="domain" description="THIF-type NAD/FAD binding fold" evidence="14">
    <location>
        <begin position="87"/>
        <end position="526"/>
    </location>
</feature>
<dbReference type="Pfam" id="PF00899">
    <property type="entry name" value="ThiF"/>
    <property type="match status" value="2"/>
</dbReference>
<feature type="binding site" evidence="9">
    <location>
        <position position="112"/>
    </location>
    <ligand>
        <name>ATP</name>
        <dbReference type="ChEBI" id="CHEBI:30616"/>
    </ligand>
</feature>
<evidence type="ECO:0000259" key="14">
    <source>
        <dbReference type="Pfam" id="PF00899"/>
    </source>
</evidence>
<dbReference type="GO" id="GO:0046872">
    <property type="term" value="F:metal ion binding"/>
    <property type="evidence" value="ECO:0007669"/>
    <property type="project" value="UniProtKB-KW"/>
</dbReference>
<dbReference type="OrthoDB" id="10255449at2759"/>
<dbReference type="GO" id="GO:0005737">
    <property type="term" value="C:cytoplasm"/>
    <property type="evidence" value="ECO:0007669"/>
    <property type="project" value="TreeGrafter"/>
</dbReference>
<dbReference type="UniPathway" id="UPA00886"/>
<dbReference type="InterPro" id="IPR033127">
    <property type="entry name" value="UBQ-activ_enz_E1_Cys_AS"/>
</dbReference>
<dbReference type="Gene3D" id="3.50.50.80">
    <property type="entry name" value="Ubiquitin-activating enzyme E1, inactive adenylation domain, subdomain 1"/>
    <property type="match status" value="1"/>
</dbReference>
<keyword evidence="7 9" id="KW-0067">ATP-binding</keyword>
<evidence type="ECO:0000256" key="2">
    <source>
        <dbReference type="ARBA" id="ARBA00005673"/>
    </source>
</evidence>
<dbReference type="InterPro" id="IPR030661">
    <property type="entry name" value="Uba2"/>
</dbReference>
<evidence type="ECO:0000256" key="7">
    <source>
        <dbReference type="ARBA" id="ARBA00022840"/>
    </source>
</evidence>
<dbReference type="GO" id="GO:0019948">
    <property type="term" value="F:SUMO activating enzyme activity"/>
    <property type="evidence" value="ECO:0007669"/>
    <property type="project" value="InterPro"/>
</dbReference>
<evidence type="ECO:0000256" key="11">
    <source>
        <dbReference type="PROSITE-ProRule" id="PRU10132"/>
    </source>
</evidence>
<evidence type="ECO:0000256" key="8">
    <source>
        <dbReference type="PIRSR" id="PIRSR039133-1"/>
    </source>
</evidence>
<evidence type="ECO:0000256" key="4">
    <source>
        <dbReference type="ARBA" id="ARBA00022741"/>
    </source>
</evidence>
<dbReference type="PANTHER" id="PTHR10953:SF5">
    <property type="entry name" value="SUMO-ACTIVATING ENZYME SUBUNIT 2"/>
    <property type="match status" value="1"/>
</dbReference>
<feature type="binding site" evidence="9">
    <location>
        <begin position="96"/>
        <end position="99"/>
    </location>
    <ligand>
        <name>ATP</name>
        <dbReference type="ChEBI" id="CHEBI:30616"/>
    </ligand>
</feature>
<keyword evidence="3 10" id="KW-0479">Metal-binding</keyword>
<dbReference type="PROSITE" id="PS51257">
    <property type="entry name" value="PROKAR_LIPOPROTEIN"/>
    <property type="match status" value="1"/>
</dbReference>
<sequence length="705" mass="76369">MPRATHTKSLLGPEVYAKVRDTRVLVVGAGGIGCELLKNLVLVGFANIEIHHLAPAHPGVSFSITISVCCPAAPLPRSPANSLTCQIDLDTIDLSNLNRQFLFRKPDISKPKALVAAATARHFNPSSGINIHARHGNVKEKENDLEWIKGFGLVMNALDNMGGVVSIVDRADARRHVNRLCQAAGVPLIESGTAGYLGQATPIIKDRTECYDCVPKEAPKSFPVCTIRATPSEPIHCIVWAKSYLFGKLFGEDDEAVDEEELDKAKAEGENAEEIDNLKKEAAAFREVRRALGEEDGPRRVFEKVFHQDIERLLSMDDMWKVPGRVKPKALDYDAVVSETFVPPPPRTPAASQPNGSASASTSAPASANGPAANGNGAAPPSNGVKATAPTQAQLKDQRELSVKENLELFVDSCRRLSARAIAHPNVLLSFDKDDDDTLDFVLATANLRATAYGIANKTRFQVKEMAGNIIPAIATTNAIIAGMIVMQAITILSSQLDKLRTTFVRSIASNPLGMAVPSPPNPACPVCRDVYVPFKVDTTKCTLGELVLEVVKGWLGEAHADEDLEWTVLEGGRILADPDFDDNHDKTLEELKIERGKMITVIDEDQVYRPVHFCICEPDPQAVKPFTLPAHPPALVPRPAKASVVETEPDEVEIVEIPKPSAPITTAGTKRPAPDDGDVSVGSDIKRKRMAVVVQDEDDDFEIL</sequence>
<comment type="similarity">
    <text evidence="2">Belongs to the ubiquitin-activating E1 family.</text>
</comment>
<dbReference type="GO" id="GO:0031510">
    <property type="term" value="C:SUMO activating enzyme complex"/>
    <property type="evidence" value="ECO:0007669"/>
    <property type="project" value="TreeGrafter"/>
</dbReference>
<accession>A0A427YVX5</accession>
<evidence type="ECO:0000256" key="6">
    <source>
        <dbReference type="ARBA" id="ARBA00022833"/>
    </source>
</evidence>
<dbReference type="GO" id="GO:0005524">
    <property type="term" value="F:ATP binding"/>
    <property type="evidence" value="ECO:0007669"/>
    <property type="project" value="UniProtKB-KW"/>
</dbReference>
<dbReference type="Proteomes" id="UP000279259">
    <property type="component" value="Unassembled WGS sequence"/>
</dbReference>
<dbReference type="InterPro" id="IPR000594">
    <property type="entry name" value="ThiF_NAD_FAD-bd"/>
</dbReference>
<dbReference type="STRING" id="1890683.A0A427YVX5"/>
<evidence type="ECO:0000256" key="1">
    <source>
        <dbReference type="ARBA" id="ARBA00004718"/>
    </source>
</evidence>
<dbReference type="Pfam" id="PF10585">
    <property type="entry name" value="UBA_E1_SCCH"/>
    <property type="match status" value="1"/>
</dbReference>
<proteinExistence type="inferred from homology"/>
<feature type="binding site" evidence="9">
    <location>
        <begin position="159"/>
        <end position="174"/>
    </location>
    <ligand>
        <name>ATP</name>
        <dbReference type="ChEBI" id="CHEBI:30616"/>
    </ligand>
</feature>
<feature type="binding site" evidence="10">
    <location>
        <position position="213"/>
    </location>
    <ligand>
        <name>Zn(2+)</name>
        <dbReference type="ChEBI" id="CHEBI:29105"/>
    </ligand>
</feature>
<keyword evidence="12" id="KW-0175">Coiled coil</keyword>
<feature type="binding site" evidence="10">
    <location>
        <position position="210"/>
    </location>
    <ligand>
        <name>Zn(2+)</name>
        <dbReference type="ChEBI" id="CHEBI:29105"/>
    </ligand>
</feature>
<feature type="compositionally biased region" description="Low complexity" evidence="13">
    <location>
        <begin position="349"/>
        <end position="384"/>
    </location>
</feature>
<comment type="caution">
    <text evidence="17">The sequence shown here is derived from an EMBL/GenBank/DDBJ whole genome shotgun (WGS) entry which is preliminary data.</text>
</comment>
<dbReference type="GO" id="GO:0016925">
    <property type="term" value="P:protein sumoylation"/>
    <property type="evidence" value="ECO:0007669"/>
    <property type="project" value="UniProtKB-UniPathway"/>
</dbReference>
<feature type="region of interest" description="Disordered" evidence="13">
    <location>
        <begin position="342"/>
        <end position="391"/>
    </location>
</feature>
<dbReference type="SUPFAM" id="SSF69572">
    <property type="entry name" value="Activating enzymes of the ubiquitin-like proteins"/>
    <property type="match status" value="1"/>
</dbReference>
<feature type="binding site" evidence="9">
    <location>
        <begin position="28"/>
        <end position="33"/>
    </location>
    <ligand>
        <name>ATP</name>
        <dbReference type="ChEBI" id="CHEBI:30616"/>
    </ligand>
</feature>
<dbReference type="Gene3D" id="3.10.290.20">
    <property type="entry name" value="Ubiquitin-like 2 activating enzyme e1b. Chain: B, domain 3"/>
    <property type="match status" value="1"/>
</dbReference>
<feature type="domain" description="THIF-type NAD/FAD binding fold" evidence="14">
    <location>
        <begin position="10"/>
        <end position="50"/>
    </location>
</feature>
<dbReference type="InterPro" id="IPR045886">
    <property type="entry name" value="ThiF/MoeB/HesA"/>
</dbReference>
<dbReference type="Gene3D" id="1.10.10.520">
    <property type="entry name" value="Ubiquitin activating enzymes (Uba3). Chain: B, domain 2"/>
    <property type="match status" value="1"/>
</dbReference>
<reference evidence="17 18" key="1">
    <citation type="submission" date="2018-11" db="EMBL/GenBank/DDBJ databases">
        <title>Genome sequence of Saitozyma podzolica DSM 27192.</title>
        <authorList>
            <person name="Aliyu H."/>
            <person name="Gorte O."/>
            <person name="Ochsenreither K."/>
        </authorList>
    </citation>
    <scope>NUCLEOTIDE SEQUENCE [LARGE SCALE GENOMIC DNA]</scope>
    <source>
        <strain evidence="17 18">DSM 27192</strain>
    </source>
</reference>
<dbReference type="AlphaFoldDB" id="A0A427YVX5"/>
<feature type="binding site" evidence="10">
    <location>
        <position position="525"/>
    </location>
    <ligand>
        <name>Zn(2+)</name>
        <dbReference type="ChEBI" id="CHEBI:29105"/>
    </ligand>
</feature>
<evidence type="ECO:0000256" key="12">
    <source>
        <dbReference type="SAM" id="Coils"/>
    </source>
</evidence>
<feature type="binding site" evidence="9">
    <location>
        <position position="88"/>
    </location>
    <ligand>
        <name>ATP</name>
        <dbReference type="ChEBI" id="CHEBI:30616"/>
    </ligand>
</feature>
<keyword evidence="18" id="KW-1185">Reference proteome</keyword>
<organism evidence="17 18">
    <name type="scientific">Saitozyma podzolica</name>
    <dbReference type="NCBI Taxonomy" id="1890683"/>
    <lineage>
        <taxon>Eukaryota</taxon>
        <taxon>Fungi</taxon>
        <taxon>Dikarya</taxon>
        <taxon>Basidiomycota</taxon>
        <taxon>Agaricomycotina</taxon>
        <taxon>Tremellomycetes</taxon>
        <taxon>Tremellales</taxon>
        <taxon>Trimorphomycetaceae</taxon>
        <taxon>Saitozyma</taxon>
    </lineage>
</organism>
<feature type="active site" description="Glycyl thioester intermediate" evidence="8 11">
    <location>
        <position position="225"/>
    </location>
</feature>
<evidence type="ECO:0000256" key="9">
    <source>
        <dbReference type="PIRSR" id="PIRSR039133-2"/>
    </source>
</evidence>
<keyword evidence="5" id="KW-0833">Ubl conjugation pathway</keyword>
<dbReference type="InterPro" id="IPR042449">
    <property type="entry name" value="Ub-E1_IAD_1"/>
</dbReference>
<evidence type="ECO:0000313" key="18">
    <source>
        <dbReference type="Proteomes" id="UP000279259"/>
    </source>
</evidence>
<keyword evidence="4 9" id="KW-0547">Nucleotide-binding</keyword>
<keyword evidence="6 10" id="KW-0862">Zinc</keyword>
<evidence type="ECO:0000256" key="3">
    <source>
        <dbReference type="ARBA" id="ARBA00022723"/>
    </source>
</evidence>
<feature type="domain" description="Ubiquitin-activating enzyme SCCH" evidence="15">
    <location>
        <begin position="395"/>
        <end position="464"/>
    </location>
</feature>
<evidence type="ECO:0000313" key="17">
    <source>
        <dbReference type="EMBL" id="RSH95232.1"/>
    </source>
</evidence>